<feature type="region of interest" description="Disordered" evidence="1">
    <location>
        <begin position="48"/>
        <end position="69"/>
    </location>
</feature>
<accession>A0A2T4FIQ5</accession>
<reference evidence="2 4" key="1">
    <citation type="submission" date="2016-06" db="EMBL/GenBank/DDBJ databases">
        <title>Draft genome sequence of Pseudomonas sp. S1E40, a novel strain antagonistic activity to fungal plant pathogen.</title>
        <authorList>
            <person name="Tambong J.T."/>
            <person name="Tchagang C."/>
            <person name="Xu R."/>
        </authorList>
    </citation>
    <scope>NUCLEOTIDE SEQUENCE [LARGE SCALE GENOMIC DNA]</scope>
    <source>
        <strain evidence="2 4">S1E40</strain>
    </source>
</reference>
<protein>
    <submittedName>
        <fullName evidence="3">Uncharacterized protein</fullName>
    </submittedName>
</protein>
<gene>
    <name evidence="2" type="ORF">BBG20_01880</name>
    <name evidence="3" type="ORF">C9382_31260</name>
</gene>
<dbReference type="RefSeq" id="WP_065899732.1">
    <property type="nucleotide sequence ID" value="NZ_MAUE01000002.1"/>
</dbReference>
<organism evidence="3 5">
    <name type="scientific">Pseudomonas aylmerensis</name>
    <dbReference type="NCBI Taxonomy" id="1869229"/>
    <lineage>
        <taxon>Bacteria</taxon>
        <taxon>Pseudomonadati</taxon>
        <taxon>Pseudomonadota</taxon>
        <taxon>Gammaproteobacteria</taxon>
        <taxon>Pseudomonadales</taxon>
        <taxon>Pseudomonadaceae</taxon>
        <taxon>Pseudomonas</taxon>
    </lineage>
</organism>
<dbReference type="OrthoDB" id="6989800at2"/>
<dbReference type="Proteomes" id="UP000240571">
    <property type="component" value="Unassembled WGS sequence"/>
</dbReference>
<dbReference type="EMBL" id="PYWW01000059">
    <property type="protein sequence ID" value="PTC23305.1"/>
    <property type="molecule type" value="Genomic_DNA"/>
</dbReference>
<evidence type="ECO:0000313" key="4">
    <source>
        <dbReference type="Proteomes" id="UP000095081"/>
    </source>
</evidence>
<proteinExistence type="predicted"/>
<keyword evidence="4" id="KW-1185">Reference proteome</keyword>
<dbReference type="EMBL" id="MAUE01000002">
    <property type="protein sequence ID" value="OCW30283.1"/>
    <property type="molecule type" value="Genomic_DNA"/>
</dbReference>
<evidence type="ECO:0000313" key="5">
    <source>
        <dbReference type="Proteomes" id="UP000240571"/>
    </source>
</evidence>
<dbReference type="Proteomes" id="UP000095081">
    <property type="component" value="Unassembled WGS sequence"/>
</dbReference>
<comment type="caution">
    <text evidence="3">The sequence shown here is derived from an EMBL/GenBank/DDBJ whole genome shotgun (WGS) entry which is preliminary data.</text>
</comment>
<evidence type="ECO:0000313" key="2">
    <source>
        <dbReference type="EMBL" id="OCW30283.1"/>
    </source>
</evidence>
<evidence type="ECO:0000313" key="3">
    <source>
        <dbReference type="EMBL" id="PTC23305.1"/>
    </source>
</evidence>
<evidence type="ECO:0000256" key="1">
    <source>
        <dbReference type="SAM" id="MobiDB-lite"/>
    </source>
</evidence>
<sequence length="69" mass="7256">MPNKSYTVLSGSFRGPDDKLTGAGGVIELPDDVAQRFRHQLEVLMVEPPPAPSAAAEGGRKPVKVSPDA</sequence>
<reference evidence="3 5" key="2">
    <citation type="submission" date="2018-03" db="EMBL/GenBank/DDBJ databases">
        <title>Diversity of bacteria associated with corn roots inoculated with woodland soils in Canada, and Description of Pseudomonas aylmerense sp. nov.</title>
        <authorList>
            <person name="Tambong J.T."/>
            <person name="Xu R."/>
            <person name="Tchagang C."/>
        </authorList>
    </citation>
    <scope>NUCLEOTIDE SEQUENCE [LARGE SCALE GENOMIC DNA]</scope>
    <source>
        <strain evidence="3 5">S1E44</strain>
    </source>
</reference>
<dbReference type="AlphaFoldDB" id="A0A2T4FIQ5"/>
<name>A0A2T4FIQ5_9PSED</name>